<dbReference type="PANTHER" id="PTHR21090">
    <property type="entry name" value="AROM/DEHYDROQUINATE SYNTHASE"/>
    <property type="match status" value="1"/>
</dbReference>
<dbReference type="Pfam" id="PF00275">
    <property type="entry name" value="EPSP_synthase"/>
    <property type="match status" value="2"/>
</dbReference>
<keyword evidence="1 3" id="KW-0808">Transferase</keyword>
<dbReference type="InterPro" id="IPR036968">
    <property type="entry name" value="Enolpyruvate_Tfrase_sf"/>
</dbReference>
<dbReference type="Proteomes" id="UP000000777">
    <property type="component" value="Chromosome"/>
</dbReference>
<dbReference type="Gene3D" id="3.65.10.10">
    <property type="entry name" value="Enolpyruvate transferase domain"/>
    <property type="match status" value="2"/>
</dbReference>
<protein>
    <submittedName>
        <fullName evidence="3">3-phosphoshikimate 1-carboxyvinyltransferase</fullName>
    </submittedName>
</protein>
<evidence type="ECO:0000313" key="4">
    <source>
        <dbReference type="Proteomes" id="UP000000777"/>
    </source>
</evidence>
<dbReference type="PANTHER" id="PTHR21090:SF5">
    <property type="entry name" value="PENTAFUNCTIONAL AROM POLYPEPTIDE"/>
    <property type="match status" value="1"/>
</dbReference>
<feature type="domain" description="Enolpyruvate transferase" evidence="2">
    <location>
        <begin position="204"/>
        <end position="391"/>
    </location>
</feature>
<dbReference type="RefSeq" id="WP_011672272.1">
    <property type="nucleotide sequence ID" value="NC_008512.1"/>
</dbReference>
<evidence type="ECO:0000256" key="1">
    <source>
        <dbReference type="ARBA" id="ARBA00022679"/>
    </source>
</evidence>
<dbReference type="EMBL" id="AP009180">
    <property type="protein sequence ID" value="BAF35080.1"/>
    <property type="molecule type" value="Genomic_DNA"/>
</dbReference>
<dbReference type="HOGENOM" id="CLU_024321_0_1_6"/>
<name>Q05FU1_CARRP</name>
<dbReference type="GO" id="GO:0003866">
    <property type="term" value="F:3-phosphoshikimate 1-carboxyvinyltransferase activity"/>
    <property type="evidence" value="ECO:0007669"/>
    <property type="project" value="TreeGrafter"/>
</dbReference>
<evidence type="ECO:0000259" key="2">
    <source>
        <dbReference type="Pfam" id="PF00275"/>
    </source>
</evidence>
<gene>
    <name evidence="3" type="ordered locus">CRP_049</name>
</gene>
<dbReference type="InterPro" id="IPR013792">
    <property type="entry name" value="RNA3'P_cycl/enolpyr_Trfase_a/b"/>
</dbReference>
<sequence length="407" mass="48437">MKSYYKINCLNNKNRIIRTGDKSISHRSIICIIVKKQIIEVLNLLESSDILSTINLFRNLKLQIYGPINNYLLISNFKKKNQKNNINFIGNSGTTIRISLSILFNNNIIIGDKSLNNRTMYRIIKPLSLIGFIIQCKKNFFTPLIIIKKNNFGLKYNLVNISSQVKSCLLLYSLFSFVKIYLIEKKTTRDHTERFFHLINKKKNVLVRIPNDFSSLTFLMCYFIKQNKKFILILNFNKFRIGFFDFLVINNINFFFIYKKIINNEHIVKILFLNFKLRIKTIYSNNISKLIDEIPCLLIFLLNFNAKIKIYGLEELKFKESNRFLNIYKNLLLLGIRIIKKKNYLIFKCKKFHLNFFKTFNDHRLFMSIFINNSFNKISNAENIISSFPFFLKLFNNKKNKFYVKTK</sequence>
<dbReference type="STRING" id="387662.CRP_049"/>
<dbReference type="KEGG" id="crp:CRP_049"/>
<feature type="domain" description="Enolpyruvate transferase" evidence="2">
    <location>
        <begin position="18"/>
        <end position="198"/>
    </location>
</feature>
<proteinExistence type="predicted"/>
<evidence type="ECO:0000313" key="3">
    <source>
        <dbReference type="EMBL" id="BAF35080.1"/>
    </source>
</evidence>
<dbReference type="OrthoDB" id="9809920at2"/>
<dbReference type="InterPro" id="IPR001986">
    <property type="entry name" value="Enolpyruvate_Tfrase_dom"/>
</dbReference>
<dbReference type="SUPFAM" id="SSF55205">
    <property type="entry name" value="EPT/RTPC-like"/>
    <property type="match status" value="1"/>
</dbReference>
<reference evidence="3 4" key="1">
    <citation type="journal article" date="2006" name="Science">
        <title>The 160-kilobase genome of the bacterial endosymbiont Carsonella.</title>
        <authorList>
            <person name="Nakabachi A."/>
            <person name="Yamashita A."/>
            <person name="Toh H."/>
            <person name="Ishikawa H."/>
            <person name="Dunbar H."/>
            <person name="Moran N."/>
            <person name="Hattori M."/>
        </authorList>
    </citation>
    <scope>NUCLEOTIDE SEQUENCE [LARGE SCALE GENOMIC DNA]</scope>
    <source>
        <strain evidence="3 4">PV</strain>
    </source>
</reference>
<dbReference type="GO" id="GO:0009423">
    <property type="term" value="P:chorismate biosynthetic process"/>
    <property type="evidence" value="ECO:0007669"/>
    <property type="project" value="TreeGrafter"/>
</dbReference>
<organism evidence="3 4">
    <name type="scientific">Carsonella ruddii (strain PV)</name>
    <dbReference type="NCBI Taxonomy" id="387662"/>
    <lineage>
        <taxon>Bacteria</taxon>
        <taxon>Pseudomonadati</taxon>
        <taxon>Pseudomonadota</taxon>
        <taxon>Gammaproteobacteria</taxon>
        <taxon>Oceanospirillales</taxon>
        <taxon>Halomonadaceae</taxon>
        <taxon>Zymobacter group</taxon>
        <taxon>Candidatus Carsonella</taxon>
    </lineage>
</organism>
<accession>Q05FU1</accession>
<dbReference type="AlphaFoldDB" id="Q05FU1"/>